<dbReference type="InterPro" id="IPR038063">
    <property type="entry name" value="Transpep_catalytic_dom"/>
</dbReference>
<feature type="active site" description="Nucleophile" evidence="7">
    <location>
        <position position="136"/>
    </location>
</feature>
<sequence length="342" mass="36423">MKRLTRRNVVTGMAAFGTAAVVGAEELAIDIANMLPGEFAWHPERAPSGPVAVIASIPEQRVHVYRNGLRIAVSTCSTGKTGHETPTGVFTVLQKDKHHRSSTYNNAPMPNMNRLTWDGIALHAGNLPGYPASHGCIRLPLEFSEKLFGVTHLGTPVIIAGARTDPWELIHPGLLLGHAGFESDVDAVLSLKGKARPTDWTDAAAHPVSTVLVTADDRTVTVIENSQVVASGPLTIKGGATLGEHVFVLNGLADGGLHWSGITHHPDPANPLAAEETVLNRLSIAPDLAGEILARKHVGMTMILSDLPVSPDRRSGEDFVIMDGRLLQSPLPHDRPAGLKRG</sequence>
<keyword evidence="4 7" id="KW-0133">Cell shape</keyword>
<keyword evidence="5 7" id="KW-0573">Peptidoglycan synthesis</keyword>
<dbReference type="RefSeq" id="WP_149615655.1">
    <property type="nucleotide sequence ID" value="NZ_CP043619.1"/>
</dbReference>
<dbReference type="EMBL" id="CP043619">
    <property type="protein sequence ID" value="QEP30440.1"/>
    <property type="molecule type" value="Genomic_DNA"/>
</dbReference>
<dbReference type="Proteomes" id="UP000237655">
    <property type="component" value="Plasmid p1"/>
</dbReference>
<keyword evidence="3" id="KW-0808">Transferase</keyword>
<proteinExistence type="inferred from homology"/>
<dbReference type="InterPro" id="IPR050979">
    <property type="entry name" value="LD-transpeptidase"/>
</dbReference>
<dbReference type="GO" id="GO:0016740">
    <property type="term" value="F:transferase activity"/>
    <property type="evidence" value="ECO:0007669"/>
    <property type="project" value="UniProtKB-KW"/>
</dbReference>
<evidence type="ECO:0000256" key="3">
    <source>
        <dbReference type="ARBA" id="ARBA00022679"/>
    </source>
</evidence>
<dbReference type="PIRSF" id="PIRSF029342">
    <property type="entry name" value="UCP029342_ErfK/YbiS/YcfS/YnhG"/>
    <property type="match status" value="1"/>
</dbReference>
<evidence type="ECO:0000256" key="5">
    <source>
        <dbReference type="ARBA" id="ARBA00022984"/>
    </source>
</evidence>
<geneLocation type="plasmid" evidence="9 10">
    <name>p1</name>
</geneLocation>
<evidence type="ECO:0000259" key="8">
    <source>
        <dbReference type="PROSITE" id="PS52029"/>
    </source>
</evidence>
<dbReference type="GO" id="GO:0071972">
    <property type="term" value="F:peptidoglycan L,D-transpeptidase activity"/>
    <property type="evidence" value="ECO:0007669"/>
    <property type="project" value="TreeGrafter"/>
</dbReference>
<name>A0A5C2H2M0_9RHOB</name>
<dbReference type="Gene3D" id="2.40.440.10">
    <property type="entry name" value="L,D-transpeptidase catalytic domain-like"/>
    <property type="match status" value="1"/>
</dbReference>
<accession>A0A5C2H2M0</accession>
<dbReference type="Pfam" id="PF03734">
    <property type="entry name" value="YkuD"/>
    <property type="match status" value="1"/>
</dbReference>
<dbReference type="GO" id="GO:0008360">
    <property type="term" value="P:regulation of cell shape"/>
    <property type="evidence" value="ECO:0007669"/>
    <property type="project" value="UniProtKB-UniRule"/>
</dbReference>
<keyword evidence="10" id="KW-1185">Reference proteome</keyword>
<protein>
    <submittedName>
        <fullName evidence="9">L,D-transpeptidase</fullName>
    </submittedName>
</protein>
<keyword evidence="6 7" id="KW-0961">Cell wall biogenesis/degradation</keyword>
<evidence type="ECO:0000256" key="7">
    <source>
        <dbReference type="PROSITE-ProRule" id="PRU01373"/>
    </source>
</evidence>
<dbReference type="PANTHER" id="PTHR30582:SF2">
    <property type="entry name" value="L,D-TRANSPEPTIDASE YCIB-RELATED"/>
    <property type="match status" value="1"/>
</dbReference>
<reference evidence="9 10" key="1">
    <citation type="submission" date="2019-09" db="EMBL/GenBank/DDBJ databases">
        <title>Novel bacterium SH-1.</title>
        <authorList>
            <person name="Kim Y.-S."/>
            <person name="Kim K.-H."/>
        </authorList>
    </citation>
    <scope>NUCLEOTIDE SEQUENCE [LARGE SCALE GENOMIC DNA]</scope>
    <source>
        <strain evidence="9 10">SH-1</strain>
        <plasmid evidence="9 10">p1</plasmid>
    </source>
</reference>
<feature type="domain" description="L,D-TPase catalytic" evidence="8">
    <location>
        <begin position="51"/>
        <end position="160"/>
    </location>
</feature>
<gene>
    <name evidence="9" type="ORF">C6Y53_19685</name>
</gene>
<dbReference type="GO" id="GO:0005576">
    <property type="term" value="C:extracellular region"/>
    <property type="evidence" value="ECO:0007669"/>
    <property type="project" value="TreeGrafter"/>
</dbReference>
<evidence type="ECO:0000313" key="10">
    <source>
        <dbReference type="Proteomes" id="UP000237655"/>
    </source>
</evidence>
<dbReference type="PROSITE" id="PS52029">
    <property type="entry name" value="LD_TPASE"/>
    <property type="match status" value="1"/>
</dbReference>
<evidence type="ECO:0000256" key="1">
    <source>
        <dbReference type="ARBA" id="ARBA00004752"/>
    </source>
</evidence>
<dbReference type="CDD" id="cd16913">
    <property type="entry name" value="YkuD_like"/>
    <property type="match status" value="1"/>
</dbReference>
<dbReference type="AlphaFoldDB" id="A0A5C2H2M0"/>
<dbReference type="InterPro" id="IPR005490">
    <property type="entry name" value="LD_TPept_cat_dom"/>
</dbReference>
<feature type="active site" description="Proton donor/acceptor" evidence="7">
    <location>
        <position position="123"/>
    </location>
</feature>
<dbReference type="KEGG" id="thas:C6Y53_19685"/>
<dbReference type="GO" id="GO:0071555">
    <property type="term" value="P:cell wall organization"/>
    <property type="evidence" value="ECO:0007669"/>
    <property type="project" value="UniProtKB-UniRule"/>
</dbReference>
<evidence type="ECO:0000313" key="9">
    <source>
        <dbReference type="EMBL" id="QEP30440.1"/>
    </source>
</evidence>
<organism evidence="9 10">
    <name type="scientific">Pukyongiella litopenaei</name>
    <dbReference type="NCBI Taxonomy" id="2605946"/>
    <lineage>
        <taxon>Bacteria</taxon>
        <taxon>Pseudomonadati</taxon>
        <taxon>Pseudomonadota</taxon>
        <taxon>Alphaproteobacteria</taxon>
        <taxon>Rhodobacterales</taxon>
        <taxon>Paracoccaceae</taxon>
        <taxon>Pukyongiella</taxon>
    </lineage>
</organism>
<dbReference type="NCBIfam" id="NF004785">
    <property type="entry name" value="PRK06132.1-2"/>
    <property type="match status" value="1"/>
</dbReference>
<dbReference type="SUPFAM" id="SSF141523">
    <property type="entry name" value="L,D-transpeptidase catalytic domain-like"/>
    <property type="match status" value="1"/>
</dbReference>
<evidence type="ECO:0000256" key="4">
    <source>
        <dbReference type="ARBA" id="ARBA00022960"/>
    </source>
</evidence>
<evidence type="ECO:0000256" key="6">
    <source>
        <dbReference type="ARBA" id="ARBA00023316"/>
    </source>
</evidence>
<dbReference type="UniPathway" id="UPA00219"/>
<evidence type="ECO:0000256" key="2">
    <source>
        <dbReference type="ARBA" id="ARBA00005992"/>
    </source>
</evidence>
<keyword evidence="9" id="KW-0614">Plasmid</keyword>
<dbReference type="InterPro" id="IPR016915">
    <property type="entry name" value="UCP029342"/>
</dbReference>
<dbReference type="PANTHER" id="PTHR30582">
    <property type="entry name" value="L,D-TRANSPEPTIDASE"/>
    <property type="match status" value="1"/>
</dbReference>
<comment type="pathway">
    <text evidence="1 7">Cell wall biogenesis; peptidoglycan biosynthesis.</text>
</comment>
<comment type="similarity">
    <text evidence="2">Belongs to the YkuD family.</text>
</comment>
<dbReference type="GO" id="GO:0018104">
    <property type="term" value="P:peptidoglycan-protein cross-linking"/>
    <property type="evidence" value="ECO:0007669"/>
    <property type="project" value="TreeGrafter"/>
</dbReference>